<evidence type="ECO:0000313" key="3">
    <source>
        <dbReference type="Proteomes" id="UP000321685"/>
    </source>
</evidence>
<dbReference type="PANTHER" id="PTHR36221:SF1">
    <property type="entry name" value="DUF742 DOMAIN-CONTAINING PROTEIN"/>
    <property type="match status" value="1"/>
</dbReference>
<gene>
    <name evidence="2" type="ORF">PSU4_15350</name>
</gene>
<dbReference type="PANTHER" id="PTHR36221">
    <property type="entry name" value="DUF742 DOMAIN-CONTAINING PROTEIN"/>
    <property type="match status" value="1"/>
</dbReference>
<accession>A0A511DCQ8</accession>
<sequence>MSIGPDDERRQSDEPPLADVMNGFSLDSRHERDGYEEQYPDYEAPERRFWTRKPSGPRPPSPYPAHAEAGPTWDASSATQFHETDWLTGHAPTGGTVQRPDGDSPQSDFLAGMPSIDTPRHRPLRAPRKVSEVLRHYNPQTDAPEEPEQPQGQTFQPAGPRPSADPLPVSRALPDSAPTAPIDLRGVGEVGDLEDVSSGASFVRPYAWTRGRTRSGLDLAIEALVSTSRQGRSQLELLQMEHRAIAELCEEPRSVAEVAALMSLPLGVARVLLGDMAGLGVVTVHQTASSTGSSPDLALMERVLSGLRRL</sequence>
<dbReference type="Pfam" id="PF05331">
    <property type="entry name" value="DUF742"/>
    <property type="match status" value="1"/>
</dbReference>
<evidence type="ECO:0008006" key="4">
    <source>
        <dbReference type="Google" id="ProtNLM"/>
    </source>
</evidence>
<feature type="region of interest" description="Disordered" evidence="1">
    <location>
        <begin position="1"/>
        <end position="128"/>
    </location>
</feature>
<name>A0A511DCQ8_9PSEU</name>
<proteinExistence type="predicted"/>
<dbReference type="RefSeq" id="WP_246114992.1">
    <property type="nucleotide sequence ID" value="NZ_BJVJ01000010.1"/>
</dbReference>
<protein>
    <recommendedName>
        <fullName evidence="4">DUF742 domain-containing protein</fullName>
    </recommendedName>
</protein>
<organism evidence="2 3">
    <name type="scientific">Pseudonocardia sulfidoxydans NBRC 16205</name>
    <dbReference type="NCBI Taxonomy" id="1223511"/>
    <lineage>
        <taxon>Bacteria</taxon>
        <taxon>Bacillati</taxon>
        <taxon>Actinomycetota</taxon>
        <taxon>Actinomycetes</taxon>
        <taxon>Pseudonocardiales</taxon>
        <taxon>Pseudonocardiaceae</taxon>
        <taxon>Pseudonocardia</taxon>
    </lineage>
</organism>
<evidence type="ECO:0000313" key="2">
    <source>
        <dbReference type="EMBL" id="GEL22581.1"/>
    </source>
</evidence>
<dbReference type="EMBL" id="BJVJ01000010">
    <property type="protein sequence ID" value="GEL22581.1"/>
    <property type="molecule type" value="Genomic_DNA"/>
</dbReference>
<dbReference type="InterPro" id="IPR007995">
    <property type="entry name" value="DUF742"/>
</dbReference>
<keyword evidence="3" id="KW-1185">Reference proteome</keyword>
<dbReference type="Proteomes" id="UP000321685">
    <property type="component" value="Unassembled WGS sequence"/>
</dbReference>
<comment type="caution">
    <text evidence="2">The sequence shown here is derived from an EMBL/GenBank/DDBJ whole genome shotgun (WGS) entry which is preliminary data.</text>
</comment>
<reference evidence="2 3" key="1">
    <citation type="submission" date="2019-07" db="EMBL/GenBank/DDBJ databases">
        <title>Whole genome shotgun sequence of Pseudonocardia sulfidoxydans NBRC 16205.</title>
        <authorList>
            <person name="Hosoyama A."/>
            <person name="Uohara A."/>
            <person name="Ohji S."/>
            <person name="Ichikawa N."/>
        </authorList>
    </citation>
    <scope>NUCLEOTIDE SEQUENCE [LARGE SCALE GENOMIC DNA]</scope>
    <source>
        <strain evidence="2 3">NBRC 16205</strain>
    </source>
</reference>
<dbReference type="AlphaFoldDB" id="A0A511DCQ8"/>
<feature type="region of interest" description="Disordered" evidence="1">
    <location>
        <begin position="140"/>
        <end position="185"/>
    </location>
</feature>
<feature type="compositionally biased region" description="Basic and acidic residues" evidence="1">
    <location>
        <begin position="1"/>
        <end position="13"/>
    </location>
</feature>
<evidence type="ECO:0000256" key="1">
    <source>
        <dbReference type="SAM" id="MobiDB-lite"/>
    </source>
</evidence>